<evidence type="ECO:0000313" key="4">
    <source>
        <dbReference type="Ensembl" id="ENSDCDP00010005980.1"/>
    </source>
</evidence>
<dbReference type="SUPFAM" id="SSF49265">
    <property type="entry name" value="Fibronectin type III"/>
    <property type="match status" value="1"/>
</dbReference>
<accession>A0AAY4AD29</accession>
<dbReference type="Ensembl" id="ENSDCDT00010006190.1">
    <property type="protein sequence ID" value="ENSDCDP00010005980.1"/>
    <property type="gene ID" value="ENSDCDG00010002617.1"/>
</dbReference>
<evidence type="ECO:0000313" key="5">
    <source>
        <dbReference type="Proteomes" id="UP000694580"/>
    </source>
</evidence>
<dbReference type="GeneID" id="114786963"/>
<evidence type="ECO:0000259" key="3">
    <source>
        <dbReference type="Pfam" id="PF01108"/>
    </source>
</evidence>
<reference evidence="4" key="2">
    <citation type="submission" date="2025-08" db="UniProtKB">
        <authorList>
            <consortium name="Ensembl"/>
        </authorList>
    </citation>
    <scope>IDENTIFICATION</scope>
</reference>
<keyword evidence="2" id="KW-0732">Signal</keyword>
<gene>
    <name evidence="4" type="primary">IFNGR1</name>
</gene>
<proteinExistence type="predicted"/>
<dbReference type="AlphaFoldDB" id="A0AAY4AD29"/>
<dbReference type="InterPro" id="IPR003961">
    <property type="entry name" value="FN3_dom"/>
</dbReference>
<dbReference type="PANTHER" id="PTHR20859:SF87">
    <property type="entry name" value="CYTOKINE RECEPTOR FAMILY MEMBER B13-RELATED"/>
    <property type="match status" value="1"/>
</dbReference>
<dbReference type="GeneTree" id="ENSGT00990000204616"/>
<feature type="transmembrane region" description="Helical" evidence="1">
    <location>
        <begin position="254"/>
        <end position="276"/>
    </location>
</feature>
<evidence type="ECO:0000256" key="1">
    <source>
        <dbReference type="SAM" id="Phobius"/>
    </source>
</evidence>
<dbReference type="Proteomes" id="UP000694580">
    <property type="component" value="Chromosome 3"/>
</dbReference>
<keyword evidence="1" id="KW-0472">Membrane</keyword>
<name>A0AAY4AD29_9TELE</name>
<dbReference type="InterPro" id="IPR036116">
    <property type="entry name" value="FN3_sf"/>
</dbReference>
<sequence length="406" mass="44842">MRPTVGGPASLAAALLVQVFWTALSSALPCPVNVTVNCDNFHTVVYWNYSHPLPSTLFNLRLLTHSRHSEEINTTETHCDTTSILKHANYAEYTVKIRAVGGDEVSAFSGSIVFTFNSNSINYNTLCKLDFPRVNLSLQHEHKRLKVTFQNPLRVYRNAPALKYLEDNEYPTFDTIDFNYKIKTNLSQTGLLEFSCKYAQMLCEALVPMSAGEEEHGCIEISGSIRGVLVRGSRVCLHGSTLSPQPPSSRQRRVISIIIICVPLAALVAITMAVIARSSRKSFIKSNAALPSFLSFFGSGLKPNGTVVHQPHKEETHCLTVEPHSVSTAEIIPETLCDDQDDGHDGIDSHNPPVPYTPTTDLYQYNSLSSEMYSASVSGHDRPPMPLLETVVRDSLDGYCTRAPII</sequence>
<feature type="signal peptide" evidence="2">
    <location>
        <begin position="1"/>
        <end position="27"/>
    </location>
</feature>
<keyword evidence="1" id="KW-0812">Transmembrane</keyword>
<dbReference type="Pfam" id="PF01108">
    <property type="entry name" value="Tissue_fac"/>
    <property type="match status" value="1"/>
</dbReference>
<organism evidence="4 5">
    <name type="scientific">Denticeps clupeoides</name>
    <name type="common">denticle herring</name>
    <dbReference type="NCBI Taxonomy" id="299321"/>
    <lineage>
        <taxon>Eukaryota</taxon>
        <taxon>Metazoa</taxon>
        <taxon>Chordata</taxon>
        <taxon>Craniata</taxon>
        <taxon>Vertebrata</taxon>
        <taxon>Euteleostomi</taxon>
        <taxon>Actinopterygii</taxon>
        <taxon>Neopterygii</taxon>
        <taxon>Teleostei</taxon>
        <taxon>Clupei</taxon>
        <taxon>Clupeiformes</taxon>
        <taxon>Denticipitoidei</taxon>
        <taxon>Denticipitidae</taxon>
        <taxon>Denticeps</taxon>
    </lineage>
</organism>
<keyword evidence="1" id="KW-1133">Transmembrane helix</keyword>
<dbReference type="InterPro" id="IPR013783">
    <property type="entry name" value="Ig-like_fold"/>
</dbReference>
<evidence type="ECO:0000256" key="2">
    <source>
        <dbReference type="SAM" id="SignalP"/>
    </source>
</evidence>
<dbReference type="RefSeq" id="XP_028830440.1">
    <property type="nucleotide sequence ID" value="XM_028974607.1"/>
</dbReference>
<dbReference type="GO" id="GO:0004896">
    <property type="term" value="F:cytokine receptor activity"/>
    <property type="evidence" value="ECO:0007669"/>
    <property type="project" value="TreeGrafter"/>
</dbReference>
<feature type="domain" description="Fibronectin type-III" evidence="3">
    <location>
        <begin position="11"/>
        <end position="106"/>
    </location>
</feature>
<reference evidence="4 5" key="1">
    <citation type="submission" date="2020-06" db="EMBL/GenBank/DDBJ databases">
        <authorList>
            <consortium name="Wellcome Sanger Institute Data Sharing"/>
        </authorList>
    </citation>
    <scope>NUCLEOTIDE SEQUENCE [LARGE SCALE GENOMIC DNA]</scope>
</reference>
<keyword evidence="5" id="KW-1185">Reference proteome</keyword>
<feature type="chain" id="PRO_5044336026" description="Fibronectin type-III domain-containing protein" evidence="2">
    <location>
        <begin position="28"/>
        <end position="406"/>
    </location>
</feature>
<protein>
    <recommendedName>
        <fullName evidence="3">Fibronectin type-III domain-containing protein</fullName>
    </recommendedName>
</protein>
<dbReference type="PANTHER" id="PTHR20859">
    <property type="entry name" value="INTERFERON/INTERLEUKIN RECEPTOR"/>
    <property type="match status" value="1"/>
</dbReference>
<dbReference type="InterPro" id="IPR050650">
    <property type="entry name" value="Type-II_Cytokine-TF_Rcpt"/>
</dbReference>
<dbReference type="Gene3D" id="2.60.40.10">
    <property type="entry name" value="Immunoglobulins"/>
    <property type="match status" value="1"/>
</dbReference>
<reference evidence="4" key="3">
    <citation type="submission" date="2025-09" db="UniProtKB">
        <authorList>
            <consortium name="Ensembl"/>
        </authorList>
    </citation>
    <scope>IDENTIFICATION</scope>
</reference>
<dbReference type="GO" id="GO:0005886">
    <property type="term" value="C:plasma membrane"/>
    <property type="evidence" value="ECO:0007669"/>
    <property type="project" value="TreeGrafter"/>
</dbReference>